<evidence type="ECO:0000256" key="7">
    <source>
        <dbReference type="PROSITE-ProRule" id="PRU00152"/>
    </source>
</evidence>
<dbReference type="InterPro" id="IPR046338">
    <property type="entry name" value="GAIN_dom_sf"/>
</dbReference>
<feature type="transmembrane region" description="Helical" evidence="8">
    <location>
        <begin position="1043"/>
        <end position="1066"/>
    </location>
</feature>
<keyword evidence="3 8" id="KW-0812">Transmembrane</keyword>
<dbReference type="GO" id="GO:0050982">
    <property type="term" value="P:detection of mechanical stimulus"/>
    <property type="evidence" value="ECO:0007669"/>
    <property type="project" value="TreeGrafter"/>
</dbReference>
<feature type="transmembrane region" description="Helical" evidence="8">
    <location>
        <begin position="999"/>
        <end position="1023"/>
    </location>
</feature>
<feature type="chain" id="PRO_5035214845" evidence="9">
    <location>
        <begin position="24"/>
        <end position="1082"/>
    </location>
</feature>
<dbReference type="GO" id="GO:0016020">
    <property type="term" value="C:membrane"/>
    <property type="evidence" value="ECO:0007669"/>
    <property type="project" value="UniProtKB-SubCell"/>
</dbReference>
<evidence type="ECO:0000256" key="2">
    <source>
        <dbReference type="ARBA" id="ARBA00007200"/>
    </source>
</evidence>
<dbReference type="InterPro" id="IPR057244">
    <property type="entry name" value="GAIN_B"/>
</dbReference>
<dbReference type="AlphaFoldDB" id="A0A8J4U6S7"/>
<dbReference type="InterPro" id="IPR036392">
    <property type="entry name" value="PLAT/LH2_dom_sf"/>
</dbReference>
<evidence type="ECO:0000256" key="1">
    <source>
        <dbReference type="ARBA" id="ARBA00004370"/>
    </source>
</evidence>
<comment type="caution">
    <text evidence="7">Lacks conserved residue(s) required for the propagation of feature annotation.</text>
</comment>
<evidence type="ECO:0000259" key="10">
    <source>
        <dbReference type="PROSITE" id="PS50095"/>
    </source>
</evidence>
<dbReference type="CDD" id="cd01752">
    <property type="entry name" value="PLAT_polycystin"/>
    <property type="match status" value="1"/>
</dbReference>
<name>A0A8J4U6S7_CLAMG</name>
<comment type="caution">
    <text evidence="12">The sequence shown here is derived from an EMBL/GenBank/DDBJ whole genome shotgun (WGS) entry which is preliminary data.</text>
</comment>
<organism evidence="12 13">
    <name type="scientific">Clarias magur</name>
    <name type="common">Asian catfish</name>
    <name type="synonym">Macropteronotus magur</name>
    <dbReference type="NCBI Taxonomy" id="1594786"/>
    <lineage>
        <taxon>Eukaryota</taxon>
        <taxon>Metazoa</taxon>
        <taxon>Chordata</taxon>
        <taxon>Craniata</taxon>
        <taxon>Vertebrata</taxon>
        <taxon>Euteleostomi</taxon>
        <taxon>Actinopterygii</taxon>
        <taxon>Neopterygii</taxon>
        <taxon>Teleostei</taxon>
        <taxon>Ostariophysi</taxon>
        <taxon>Siluriformes</taxon>
        <taxon>Clariidae</taxon>
        <taxon>Clarias</taxon>
    </lineage>
</organism>
<dbReference type="OrthoDB" id="2121937at2759"/>
<dbReference type="SMART" id="SM00308">
    <property type="entry name" value="LH2"/>
    <property type="match status" value="1"/>
</dbReference>
<dbReference type="SMART" id="SM00303">
    <property type="entry name" value="GPS"/>
    <property type="match status" value="1"/>
</dbReference>
<feature type="transmembrane region" description="Helical" evidence="8">
    <location>
        <begin position="571"/>
        <end position="593"/>
    </location>
</feature>
<evidence type="ECO:0000256" key="5">
    <source>
        <dbReference type="ARBA" id="ARBA00023136"/>
    </source>
</evidence>
<dbReference type="InterPro" id="IPR001024">
    <property type="entry name" value="PLAT/LH2_dom"/>
</dbReference>
<dbReference type="InterPro" id="IPR051223">
    <property type="entry name" value="Polycystin"/>
</dbReference>
<dbReference type="SUPFAM" id="SSF49723">
    <property type="entry name" value="Lipase/lipooxygenase domain (PLAT/LH2 domain)"/>
    <property type="match status" value="1"/>
</dbReference>
<evidence type="ECO:0000313" key="12">
    <source>
        <dbReference type="EMBL" id="KAF5906109.1"/>
    </source>
</evidence>
<evidence type="ECO:0000256" key="3">
    <source>
        <dbReference type="ARBA" id="ARBA00022692"/>
    </source>
</evidence>
<dbReference type="PANTHER" id="PTHR10877:SF197">
    <property type="entry name" value="POLYCYSTIC KIDNEY DISEASE PROTEIN 1-LIKE 2"/>
    <property type="match status" value="1"/>
</dbReference>
<dbReference type="PANTHER" id="PTHR10877">
    <property type="entry name" value="POLYCYSTIN FAMILY MEMBER"/>
    <property type="match status" value="1"/>
</dbReference>
<evidence type="ECO:0000313" key="13">
    <source>
        <dbReference type="Proteomes" id="UP000727407"/>
    </source>
</evidence>
<feature type="signal peptide" evidence="9">
    <location>
        <begin position="1"/>
        <end position="23"/>
    </location>
</feature>
<keyword evidence="5 8" id="KW-0472">Membrane</keyword>
<dbReference type="InterPro" id="IPR016187">
    <property type="entry name" value="CTDL_fold"/>
</dbReference>
<feature type="transmembrane region" description="Helical" evidence="8">
    <location>
        <begin position="775"/>
        <end position="795"/>
    </location>
</feature>
<sequence length="1082" mass="121529">MPFSRHLCIYCGILGTFLLSVYAVPQKTSRDGLGNQHVKKAVFQDVMYEFVLNPHSLGQASEDCSARGGKLLNYLDCEIKNFFSELFKEHGSTAPGWWIDGGLTGSYQECVNITAMPTPQPGLQSCTYLIMDPFQLVTTPYCNMTFGYLCTQDSQADKKVNKRTERSIRVRRTTDTIITNLLTQMDSGPKTKDLPSVLIAANQILYHLANDPMVMEFSSKKQYLNDILNTLKAMTTIGPEKDLTINCTSGLVTYNSEQCDPDITPEYVEELIILAAQIYMQINILTSQANNQVYAWPCIDGTLFTTQQPPKNLENMTLGNMAEGACLFPNYASMESQMPRTPVSVQLFGYKSNPMVGQSNVTITGTVCSLSITNDASSTVKLSNLSSFIEVFLPRDNAPEPQLASAPVRYGFALITSFNVTDPNSTVIVTALPQNTSVSLLVSLSHTYQSTNSSQRTILTGRADKYRWIIHPEMLNGSRGTMYVNITLYNYTSSVPVDVNVSLMNFKCVYWDNDLNEWSRDGCWVGPKTEPNMTHCLCNHNTFYGSTFFVMPNPIDLSKTAALFATINQNYVVAAVLGAFFFLYLILVVWAWYADKKAQRTRKVMLLEDNHPCAHYNYMVNVQTGNRKQAGTTAKVMMSMEGCDGESDIHHLTYPDQPAFEKGGVDVFMISTPFPLGELQSLKLWHDNSGGDPDWYLQKVIVQDLQTRQIWHFLCNTWLKGNGDKRTFNPAKKNEITSFGNLFHARTSTGFRDEHIWMSIVNPPRHSPFTRVQRVSCCMCLLLCTMVINIMFWNIPKDGESPVIIKIADFQLTWQQIMVAVESALLMFPINILIVTIFRSIQPRVKKEDVEKSKISTGDKSSVVSMQTILKDTQDIVNLLSKSPKNCVVAMSQSLETTADLFAALNQMHDVVVNIQGQTVGDQHWAHCSRFLFHTSCHLSKLLERAGEKVFPHPEDLDLAKSTVNMMLKKCETLTSTHPVQCFVPVQEKPKKSGCKLPWWFVFIGWGLLLAISGISTFFTLLYGLQYGKDSSTKWVITLTLSMLQSIFIIQPLKVVGLAIFFALILRPVTVDDDQEVEILLD</sequence>
<keyword evidence="6" id="KW-1015">Disulfide bond</keyword>
<dbReference type="SUPFAM" id="SSF56436">
    <property type="entry name" value="C-type lectin-like"/>
    <property type="match status" value="1"/>
</dbReference>
<dbReference type="PROSITE" id="PS50095">
    <property type="entry name" value="PLAT"/>
    <property type="match status" value="1"/>
</dbReference>
<evidence type="ECO:0000259" key="11">
    <source>
        <dbReference type="PROSITE" id="PS50221"/>
    </source>
</evidence>
<gene>
    <name evidence="12" type="ORF">DAT39_004151</name>
</gene>
<dbReference type="Proteomes" id="UP000727407">
    <property type="component" value="Unassembled WGS sequence"/>
</dbReference>
<protein>
    <submittedName>
        <fullName evidence="12">Polycystic kidney disease protein 1-like 2</fullName>
    </submittedName>
</protein>
<evidence type="ECO:0000256" key="6">
    <source>
        <dbReference type="ARBA" id="ARBA00023157"/>
    </source>
</evidence>
<accession>A0A8J4U6S7</accession>
<dbReference type="InterPro" id="IPR000203">
    <property type="entry name" value="GPS"/>
</dbReference>
<evidence type="ECO:0000256" key="4">
    <source>
        <dbReference type="ARBA" id="ARBA00022989"/>
    </source>
</evidence>
<proteinExistence type="inferred from homology"/>
<evidence type="ECO:0000256" key="9">
    <source>
        <dbReference type="SAM" id="SignalP"/>
    </source>
</evidence>
<dbReference type="Pfam" id="PF01477">
    <property type="entry name" value="PLAT"/>
    <property type="match status" value="1"/>
</dbReference>
<dbReference type="Gene3D" id="2.60.60.20">
    <property type="entry name" value="PLAT/LH2 domain"/>
    <property type="match status" value="1"/>
</dbReference>
<dbReference type="InterPro" id="IPR042060">
    <property type="entry name" value="PLAT_polycystin1"/>
</dbReference>
<dbReference type="EMBL" id="QNUK01000037">
    <property type="protein sequence ID" value="KAF5906109.1"/>
    <property type="molecule type" value="Genomic_DNA"/>
</dbReference>
<evidence type="ECO:0000256" key="8">
    <source>
        <dbReference type="SAM" id="Phobius"/>
    </source>
</evidence>
<dbReference type="FunFam" id="2.60.60.20:FF:000008">
    <property type="entry name" value="Polycystic kidney disease 1-like 2, isoform CRA_a"/>
    <property type="match status" value="1"/>
</dbReference>
<dbReference type="Gene3D" id="2.60.220.50">
    <property type="match status" value="1"/>
</dbReference>
<keyword evidence="13" id="KW-1185">Reference proteome</keyword>
<dbReference type="PROSITE" id="PS50221">
    <property type="entry name" value="GAIN_B"/>
    <property type="match status" value="1"/>
</dbReference>
<reference evidence="12" key="1">
    <citation type="submission" date="2020-07" db="EMBL/GenBank/DDBJ databases">
        <title>Clarias magur genome sequencing, assembly and annotation.</title>
        <authorList>
            <person name="Kushwaha B."/>
            <person name="Kumar R."/>
            <person name="Das P."/>
            <person name="Joshi C.G."/>
            <person name="Kumar D."/>
            <person name="Nagpure N.S."/>
            <person name="Pandey M."/>
            <person name="Agarwal S."/>
            <person name="Srivastava S."/>
            <person name="Singh M."/>
            <person name="Sahoo L."/>
            <person name="Jayasankar P."/>
            <person name="Meher P.K."/>
            <person name="Koringa P.G."/>
            <person name="Iquebal M.A."/>
            <person name="Das S.P."/>
            <person name="Bit A."/>
            <person name="Patnaik S."/>
            <person name="Patel N."/>
            <person name="Shah T.M."/>
            <person name="Hinsu A."/>
            <person name="Jena J.K."/>
        </authorList>
    </citation>
    <scope>NUCLEOTIDE SEQUENCE</scope>
    <source>
        <strain evidence="12">CIFAMagur01</strain>
        <tissue evidence="12">Testis</tissue>
    </source>
</reference>
<comment type="subcellular location">
    <subcellularLocation>
        <location evidence="1">Membrane</location>
    </subcellularLocation>
</comment>
<feature type="transmembrane region" description="Helical" evidence="8">
    <location>
        <begin position="815"/>
        <end position="838"/>
    </location>
</feature>
<comment type="similarity">
    <text evidence="2">Belongs to the polycystin family.</text>
</comment>
<feature type="domain" description="GAIN-B" evidence="11">
    <location>
        <begin position="416"/>
        <end position="558"/>
    </location>
</feature>
<feature type="domain" description="PLAT" evidence="10">
    <location>
        <begin position="616"/>
        <end position="733"/>
    </location>
</feature>
<feature type="non-terminal residue" evidence="12">
    <location>
        <position position="1082"/>
    </location>
</feature>
<dbReference type="Pfam" id="PF01825">
    <property type="entry name" value="GPS"/>
    <property type="match status" value="1"/>
</dbReference>
<keyword evidence="4 8" id="KW-1133">Transmembrane helix</keyword>
<dbReference type="GO" id="GO:0005262">
    <property type="term" value="F:calcium channel activity"/>
    <property type="evidence" value="ECO:0007669"/>
    <property type="project" value="TreeGrafter"/>
</dbReference>
<keyword evidence="9" id="KW-0732">Signal</keyword>